<comment type="caution">
    <text evidence="1">The sequence shown here is derived from an EMBL/GenBank/DDBJ whole genome shotgun (WGS) entry which is preliminary data.</text>
</comment>
<sequence length="113" mass="12666">MDSVIMAMFAKPISRHNDRLSRKPLENSTRTLRPGTENLGMPDLLAYTGKFDAMALYPVRQKVLIKDSRIALVFQNCLKNDHKALDGTPCWAILKPLTGHHSPNDSPVKVPKD</sequence>
<protein>
    <submittedName>
        <fullName evidence="1">Uncharacterized protein</fullName>
    </submittedName>
</protein>
<evidence type="ECO:0000313" key="1">
    <source>
        <dbReference type="EMBL" id="EGH16998.1"/>
    </source>
</evidence>
<dbReference type="HOGENOM" id="CLU_2131357_0_0_6"/>
<dbReference type="EMBL" id="ADWY01001450">
    <property type="protein sequence ID" value="EGH16998.1"/>
    <property type="molecule type" value="Genomic_DNA"/>
</dbReference>
<name>F3CCK6_PSESG</name>
<proteinExistence type="predicted"/>
<dbReference type="AlphaFoldDB" id="F3CCK6"/>
<reference evidence="1 2" key="1">
    <citation type="journal article" date="2011" name="PLoS Pathog.">
        <title>Dynamic evolution of pathogenicity revealed by sequencing and comparative genomics of 19 Pseudomonas syringae isolates.</title>
        <authorList>
            <person name="Baltrus D.A."/>
            <person name="Nishimura M.T."/>
            <person name="Romanchuk A."/>
            <person name="Chang J.H."/>
            <person name="Mukhtar M.S."/>
            <person name="Cherkis K."/>
            <person name="Roach J."/>
            <person name="Grant S.R."/>
            <person name="Jones C.D."/>
            <person name="Dangl J.L."/>
        </authorList>
    </citation>
    <scope>NUCLEOTIDE SEQUENCE [LARGE SCALE GENOMIC DNA]</scope>
    <source>
        <strain evidence="2">race 4</strain>
    </source>
</reference>
<dbReference type="Proteomes" id="UP000005466">
    <property type="component" value="Unassembled WGS sequence"/>
</dbReference>
<evidence type="ECO:0000313" key="2">
    <source>
        <dbReference type="Proteomes" id="UP000005466"/>
    </source>
</evidence>
<accession>F3CCK6</accession>
<gene>
    <name evidence="1" type="ORF">Pgy4_28670</name>
</gene>
<organism evidence="1 2">
    <name type="scientific">Pseudomonas savastanoi pv. glycinea str. race 4</name>
    <dbReference type="NCBI Taxonomy" id="875330"/>
    <lineage>
        <taxon>Bacteria</taxon>
        <taxon>Pseudomonadati</taxon>
        <taxon>Pseudomonadota</taxon>
        <taxon>Gammaproteobacteria</taxon>
        <taxon>Pseudomonadales</taxon>
        <taxon>Pseudomonadaceae</taxon>
        <taxon>Pseudomonas</taxon>
    </lineage>
</organism>
<dbReference type="BioCyc" id="PSYR875330:G11XH-5483-MONOMER"/>